<dbReference type="Pfam" id="PF00069">
    <property type="entry name" value="Pkinase"/>
    <property type="match status" value="1"/>
</dbReference>
<evidence type="ECO:0000313" key="9">
    <source>
        <dbReference type="EMBL" id="MBD8525534.1"/>
    </source>
</evidence>
<keyword evidence="1" id="KW-0808">Transferase</keyword>
<feature type="compositionally biased region" description="Basic and acidic residues" evidence="6">
    <location>
        <begin position="717"/>
        <end position="727"/>
    </location>
</feature>
<feature type="binding site" evidence="5">
    <location>
        <position position="391"/>
    </location>
    <ligand>
        <name>ATP</name>
        <dbReference type="ChEBI" id="CHEBI:30616"/>
    </ligand>
</feature>
<evidence type="ECO:0000256" key="2">
    <source>
        <dbReference type="ARBA" id="ARBA00022741"/>
    </source>
</evidence>
<keyword evidence="7" id="KW-0472">Membrane</keyword>
<dbReference type="Gene3D" id="3.30.200.20">
    <property type="entry name" value="Phosphorylase Kinase, domain 1"/>
    <property type="match status" value="1"/>
</dbReference>
<dbReference type="InterPro" id="IPR000719">
    <property type="entry name" value="Prot_kinase_dom"/>
</dbReference>
<gene>
    <name evidence="9" type="ORF">IFO71_07255</name>
</gene>
<keyword evidence="10" id="KW-1185">Reference proteome</keyword>
<name>A0AAW3ZJZ7_9GAMM</name>
<sequence length="742" mass="77926">MDDTTQRLPAAAKTKPLHKPTQQRNTLLRATVAALLAVAALPFGLAAFQIYQARESMVNQAQQTHLIAARATADRIDNELQSLINAAQASAENPLLYEDPQSDASRETLAGLLIGRSRIKLAATLFGQAEATQLIQMARAPGLDPPDLDLLDQLGMRPTLLEVDRAPYVGLARETGRPGLRIALLADAQPLLAALQPRELGSSAELYLLDGTRIERAGGSGSALPEALLAAIRTAQIDAQAVRTEVDGVLTVGAFARLGDSGRVVASLQPAADAEAAAARMRRAALIALAAVGLMVAGLSLLAWRKVLQPLRGLLSLQRSVLPMSAGSGSGSDLADLQATFKQIQRYQRNREAMKEVFLGRYKLLSTLGQGAMGSVFLAWDPRLKRHVAIKTIHLDSVDSAMQAALARTLENEAVAVANLQHPNIVAVYDLVAAGEFAFVVMEYVEGGNLRSVVSRNGALEASEVALIAQLMLKALDTAHRAGLLHLDIKPGNVLISPQGELKLTDFGVSAWRFEIPDLVARGGLAGTPGFIAPEYVNGAAPSERSDLFSLGKLLVECLTGAAQHLPGANTGDMQRAAQVPSFIPERVLKQQPELCQAILALCALDPLKRPSSAAESLRVFAQLNTEGAEDLLAKRAQALGDEQQAFEAEAAATSAPPGGAGTTTRPLPSGRASSTAATLPPPGLSAGVSGDATTRPPPAAADAVTRPPPGQIRPSEQQRDGRDDTTRPPPTAKSGQPGGAA</sequence>
<feature type="domain" description="Protein kinase" evidence="8">
    <location>
        <begin position="362"/>
        <end position="622"/>
    </location>
</feature>
<dbReference type="GO" id="GO:0004674">
    <property type="term" value="F:protein serine/threonine kinase activity"/>
    <property type="evidence" value="ECO:0007669"/>
    <property type="project" value="TreeGrafter"/>
</dbReference>
<feature type="transmembrane region" description="Helical" evidence="7">
    <location>
        <begin position="284"/>
        <end position="304"/>
    </location>
</feature>
<keyword evidence="2 5" id="KW-0547">Nucleotide-binding</keyword>
<dbReference type="InterPro" id="IPR017441">
    <property type="entry name" value="Protein_kinase_ATP_BS"/>
</dbReference>
<protein>
    <submittedName>
        <fullName evidence="9">Protein kinase</fullName>
    </submittedName>
</protein>
<reference evidence="9 10" key="1">
    <citation type="submission" date="2020-09" db="EMBL/GenBank/DDBJ databases">
        <title>Pseudoxanthomonas sp. CAU 1598 isolated from sand of Yaerae Beach.</title>
        <authorList>
            <person name="Kim W."/>
        </authorList>
    </citation>
    <scope>NUCLEOTIDE SEQUENCE [LARGE SCALE GENOMIC DNA]</scope>
    <source>
        <strain evidence="9 10">CAU 1598</strain>
    </source>
</reference>
<dbReference type="SUPFAM" id="SSF56112">
    <property type="entry name" value="Protein kinase-like (PK-like)"/>
    <property type="match status" value="1"/>
</dbReference>
<dbReference type="RefSeq" id="WP_192028885.1">
    <property type="nucleotide sequence ID" value="NZ_JACYTR010000010.1"/>
</dbReference>
<dbReference type="AlphaFoldDB" id="A0AAW3ZJZ7"/>
<feature type="compositionally biased region" description="Low complexity" evidence="6">
    <location>
        <begin position="647"/>
        <end position="658"/>
    </location>
</feature>
<dbReference type="InterPro" id="IPR008271">
    <property type="entry name" value="Ser/Thr_kinase_AS"/>
</dbReference>
<feature type="transmembrane region" description="Helical" evidence="7">
    <location>
        <begin position="27"/>
        <end position="48"/>
    </location>
</feature>
<dbReference type="GO" id="GO:0005524">
    <property type="term" value="F:ATP binding"/>
    <property type="evidence" value="ECO:0007669"/>
    <property type="project" value="UniProtKB-UniRule"/>
</dbReference>
<evidence type="ECO:0000256" key="6">
    <source>
        <dbReference type="SAM" id="MobiDB-lite"/>
    </source>
</evidence>
<evidence type="ECO:0000259" key="8">
    <source>
        <dbReference type="PROSITE" id="PS50011"/>
    </source>
</evidence>
<evidence type="ECO:0000256" key="5">
    <source>
        <dbReference type="PROSITE-ProRule" id="PRU10141"/>
    </source>
</evidence>
<dbReference type="Gene3D" id="1.10.510.10">
    <property type="entry name" value="Transferase(Phosphotransferase) domain 1"/>
    <property type="match status" value="1"/>
</dbReference>
<feature type="region of interest" description="Disordered" evidence="6">
    <location>
        <begin position="647"/>
        <end position="742"/>
    </location>
</feature>
<proteinExistence type="predicted"/>
<dbReference type="EMBL" id="JACYTR010000010">
    <property type="protein sequence ID" value="MBD8525534.1"/>
    <property type="molecule type" value="Genomic_DNA"/>
</dbReference>
<dbReference type="InterPro" id="IPR011009">
    <property type="entry name" value="Kinase-like_dom_sf"/>
</dbReference>
<keyword evidence="3 9" id="KW-0418">Kinase</keyword>
<dbReference type="PANTHER" id="PTHR43289:SF6">
    <property type="entry name" value="SERINE_THREONINE-PROTEIN KINASE NEKL-3"/>
    <property type="match status" value="1"/>
</dbReference>
<dbReference type="PROSITE" id="PS50011">
    <property type="entry name" value="PROTEIN_KINASE_DOM"/>
    <property type="match status" value="1"/>
</dbReference>
<evidence type="ECO:0000313" key="10">
    <source>
        <dbReference type="Proteomes" id="UP000613768"/>
    </source>
</evidence>
<dbReference type="CDD" id="cd14014">
    <property type="entry name" value="STKc_PknB_like"/>
    <property type="match status" value="1"/>
</dbReference>
<evidence type="ECO:0000256" key="3">
    <source>
        <dbReference type="ARBA" id="ARBA00022777"/>
    </source>
</evidence>
<dbReference type="PROSITE" id="PS00108">
    <property type="entry name" value="PROTEIN_KINASE_ST"/>
    <property type="match status" value="1"/>
</dbReference>
<dbReference type="PANTHER" id="PTHR43289">
    <property type="entry name" value="MITOGEN-ACTIVATED PROTEIN KINASE KINASE KINASE 20-RELATED"/>
    <property type="match status" value="1"/>
</dbReference>
<comment type="caution">
    <text evidence="9">The sequence shown here is derived from an EMBL/GenBank/DDBJ whole genome shotgun (WGS) entry which is preliminary data.</text>
</comment>
<keyword evidence="4 5" id="KW-0067">ATP-binding</keyword>
<dbReference type="PROSITE" id="PS00107">
    <property type="entry name" value="PROTEIN_KINASE_ATP"/>
    <property type="match status" value="1"/>
</dbReference>
<dbReference type="SMART" id="SM00220">
    <property type="entry name" value="S_TKc"/>
    <property type="match status" value="1"/>
</dbReference>
<dbReference type="Proteomes" id="UP000613768">
    <property type="component" value="Unassembled WGS sequence"/>
</dbReference>
<evidence type="ECO:0000256" key="4">
    <source>
        <dbReference type="ARBA" id="ARBA00022840"/>
    </source>
</evidence>
<evidence type="ECO:0000256" key="7">
    <source>
        <dbReference type="SAM" id="Phobius"/>
    </source>
</evidence>
<feature type="region of interest" description="Disordered" evidence="6">
    <location>
        <begin position="1"/>
        <end position="23"/>
    </location>
</feature>
<organism evidence="9 10">
    <name type="scientific">Pseudomarimonas arenosa</name>
    <dbReference type="NCBI Taxonomy" id="2774145"/>
    <lineage>
        <taxon>Bacteria</taxon>
        <taxon>Pseudomonadati</taxon>
        <taxon>Pseudomonadota</taxon>
        <taxon>Gammaproteobacteria</taxon>
        <taxon>Lysobacterales</taxon>
        <taxon>Lysobacteraceae</taxon>
        <taxon>Pseudomarimonas</taxon>
    </lineage>
</organism>
<keyword evidence="7" id="KW-0812">Transmembrane</keyword>
<accession>A0AAW3ZJZ7</accession>
<evidence type="ECO:0000256" key="1">
    <source>
        <dbReference type="ARBA" id="ARBA00022679"/>
    </source>
</evidence>
<keyword evidence="7" id="KW-1133">Transmembrane helix</keyword>